<evidence type="ECO:0000256" key="5">
    <source>
        <dbReference type="ARBA" id="ARBA00023239"/>
    </source>
</evidence>
<dbReference type="GO" id="GO:0019629">
    <property type="term" value="P:propionate catabolic process, 2-methylcitrate cycle"/>
    <property type="evidence" value="ECO:0007669"/>
    <property type="project" value="InterPro"/>
</dbReference>
<dbReference type="UniPathway" id="UPA00946"/>
<dbReference type="PANTHER" id="PTHR42905:SF5">
    <property type="entry name" value="CARBOXYVINYL-CARBOXYPHOSPHONATE PHOSPHORYLMUTASE, CHLOROPLASTIC"/>
    <property type="match status" value="1"/>
</dbReference>
<dbReference type="InterPro" id="IPR018523">
    <property type="entry name" value="Isocitrate_lyase_ph_CS"/>
</dbReference>
<dbReference type="RefSeq" id="WP_009677990.1">
    <property type="nucleotide sequence ID" value="NZ_AEUD01000002.1"/>
</dbReference>
<organism evidence="7 8">
    <name type="scientific">Gordonia neofelifaecis NRRL B-59395</name>
    <dbReference type="NCBI Taxonomy" id="644548"/>
    <lineage>
        <taxon>Bacteria</taxon>
        <taxon>Bacillati</taxon>
        <taxon>Actinomycetota</taxon>
        <taxon>Actinomycetes</taxon>
        <taxon>Mycobacteriales</taxon>
        <taxon>Gordoniaceae</taxon>
        <taxon>Gordonia</taxon>
    </lineage>
</organism>
<reference evidence="7 8" key="1">
    <citation type="journal article" date="2011" name="J. Bacteriol.">
        <title>Draft Genome Sequence of Gordonia neofelifaecis NRRL B-59395, a Cholesterol-Degrading Actinomycete.</title>
        <authorList>
            <person name="Ge F."/>
            <person name="Li W."/>
            <person name="Chen G."/>
            <person name="Liu Y."/>
            <person name="Zhang G."/>
            <person name="Yong B."/>
            <person name="Wang Q."/>
            <person name="Wang N."/>
            <person name="Huang Z."/>
            <person name="Li W."/>
            <person name="Wang J."/>
            <person name="Wu C."/>
            <person name="Xie Q."/>
            <person name="Liu G."/>
        </authorList>
    </citation>
    <scope>NUCLEOTIDE SEQUENCE [LARGE SCALE GENOMIC DNA]</scope>
    <source>
        <strain evidence="7 8">NRRL B-59395</strain>
    </source>
</reference>
<evidence type="ECO:0000313" key="8">
    <source>
        <dbReference type="Proteomes" id="UP000035065"/>
    </source>
</evidence>
<keyword evidence="8" id="KW-1185">Reference proteome</keyword>
<proteinExistence type="inferred from homology"/>
<evidence type="ECO:0000256" key="1">
    <source>
        <dbReference type="ARBA" id="ARBA00001946"/>
    </source>
</evidence>
<evidence type="ECO:0000256" key="4">
    <source>
        <dbReference type="ARBA" id="ARBA00022842"/>
    </source>
</evidence>
<comment type="pathway">
    <text evidence="6">Organic acid metabolism; propanoate degradation.</text>
</comment>
<keyword evidence="4" id="KW-0460">Magnesium</keyword>
<dbReference type="eggNOG" id="COG2513">
    <property type="taxonomic scope" value="Bacteria"/>
</dbReference>
<comment type="cofactor">
    <cofactor evidence="1">
        <name>Mg(2+)</name>
        <dbReference type="ChEBI" id="CHEBI:18420"/>
    </cofactor>
</comment>
<dbReference type="InterPro" id="IPR039556">
    <property type="entry name" value="ICL/PEPM"/>
</dbReference>
<dbReference type="PROSITE" id="PS00161">
    <property type="entry name" value="ISOCITRATE_LYASE"/>
    <property type="match status" value="1"/>
</dbReference>
<gene>
    <name evidence="7" type="ORF">SCNU_03607</name>
</gene>
<name>F1YF67_9ACTN</name>
<dbReference type="GO" id="GO:0046872">
    <property type="term" value="F:metal ion binding"/>
    <property type="evidence" value="ECO:0007669"/>
    <property type="project" value="UniProtKB-KW"/>
</dbReference>
<evidence type="ECO:0000256" key="6">
    <source>
        <dbReference type="RuleBase" id="RU361121"/>
    </source>
</evidence>
<dbReference type="SUPFAM" id="SSF51621">
    <property type="entry name" value="Phosphoenolpyruvate/pyruvate domain"/>
    <property type="match status" value="1"/>
</dbReference>
<dbReference type="OrthoDB" id="9771433at2"/>
<dbReference type="GO" id="GO:0046421">
    <property type="term" value="F:methylisocitrate lyase activity"/>
    <property type="evidence" value="ECO:0007669"/>
    <property type="project" value="UniProtKB-EC"/>
</dbReference>
<comment type="caution">
    <text evidence="7">The sequence shown here is derived from an EMBL/GenBank/DDBJ whole genome shotgun (WGS) entry which is preliminary data.</text>
</comment>
<keyword evidence="3" id="KW-0479">Metal-binding</keyword>
<dbReference type="STRING" id="644548.SCNU_03607"/>
<comment type="catalytic activity">
    <reaction evidence="6">
        <text>(2S,3R)-3-hydroxybutane-1,2,3-tricarboxylate = pyruvate + succinate</text>
        <dbReference type="Rhea" id="RHEA:16809"/>
        <dbReference type="ChEBI" id="CHEBI:15361"/>
        <dbReference type="ChEBI" id="CHEBI:30031"/>
        <dbReference type="ChEBI" id="CHEBI:57429"/>
        <dbReference type="EC" id="4.1.3.30"/>
    </reaction>
</comment>
<dbReference type="EMBL" id="AEUD01000002">
    <property type="protein sequence ID" value="EGD56606.1"/>
    <property type="molecule type" value="Genomic_DNA"/>
</dbReference>
<sequence length="309" mass="32840">MDDTTGSVFTSAVSDADKRSGLRDALNSGELQRWPGAFSPLVAKMISDAGFEGVYVSGAALAADLGLPDIGLTTQTEVVQRGGAIARATDLPTLVDADTGFGEPMSAARTVAALEGAGLAGCHLEDQVNPKRCGHLDGKDVVPVDDMLRRLGAAVRARRDENFVICARTDARTVEGLDAAIDRAKAYADAGADLIFTEALATESEFERFRAAVDVPLLANMTEFGKSELLTAAQLSDLGYNAVIYPVTTLRLAMGAVEAGLSEIAETGTQRGLLDGMQHRSRLYEVLRYAAYNAFDDTIFTYIRPGEPK</sequence>
<protein>
    <recommendedName>
        <fullName evidence="6">Methylisocitrate lyase</fullName>
        <ecNumber evidence="6">4.1.3.30</ecNumber>
    </recommendedName>
</protein>
<comment type="function">
    <text evidence="6">Catalyzes the thermodynamically favored C-C bond cleavage of (2R,3S)-2-methylisocitrate to yield pyruvate and succinate.</text>
</comment>
<dbReference type="InterPro" id="IPR015813">
    <property type="entry name" value="Pyrv/PenolPyrv_kinase-like_dom"/>
</dbReference>
<dbReference type="PANTHER" id="PTHR42905">
    <property type="entry name" value="PHOSPHOENOLPYRUVATE CARBOXYLASE"/>
    <property type="match status" value="1"/>
</dbReference>
<dbReference type="NCBIfam" id="TIGR02317">
    <property type="entry name" value="prpB"/>
    <property type="match status" value="1"/>
</dbReference>
<dbReference type="InterPro" id="IPR012695">
    <property type="entry name" value="PrpB"/>
</dbReference>
<evidence type="ECO:0000256" key="2">
    <source>
        <dbReference type="ARBA" id="ARBA00009282"/>
    </source>
</evidence>
<dbReference type="InterPro" id="IPR040442">
    <property type="entry name" value="Pyrv_kinase-like_dom_sf"/>
</dbReference>
<dbReference type="CDD" id="cd00377">
    <property type="entry name" value="ICL_PEPM"/>
    <property type="match status" value="1"/>
</dbReference>
<evidence type="ECO:0000313" key="7">
    <source>
        <dbReference type="EMBL" id="EGD56606.1"/>
    </source>
</evidence>
<dbReference type="AlphaFoldDB" id="F1YF67"/>
<dbReference type="Pfam" id="PF13714">
    <property type="entry name" value="PEP_mutase"/>
    <property type="match status" value="1"/>
</dbReference>
<evidence type="ECO:0000256" key="3">
    <source>
        <dbReference type="ARBA" id="ARBA00022723"/>
    </source>
</evidence>
<keyword evidence="5 6" id="KW-0456">Lyase</keyword>
<dbReference type="Proteomes" id="UP000035065">
    <property type="component" value="Unassembled WGS sequence"/>
</dbReference>
<comment type="similarity">
    <text evidence="2 6">Belongs to the isocitrate lyase/PEP mutase superfamily. Methylisocitrate lyase family.</text>
</comment>
<dbReference type="Gene3D" id="3.20.20.60">
    <property type="entry name" value="Phosphoenolpyruvate-binding domains"/>
    <property type="match status" value="1"/>
</dbReference>
<dbReference type="EC" id="4.1.3.30" evidence="6"/>
<accession>F1YF67</accession>